<dbReference type="PANTHER" id="PTHR21183">
    <property type="entry name" value="RIBOSOMAL PROTEIN L47, MITOCHONDRIAL-RELATED"/>
    <property type="match status" value="1"/>
</dbReference>
<keyword evidence="4" id="KW-0496">Mitochondrion</keyword>
<gene>
    <name evidence="7" type="primary">MRPL47</name>
</gene>
<dbReference type="GO" id="GO:0032543">
    <property type="term" value="P:mitochondrial translation"/>
    <property type="evidence" value="ECO:0007669"/>
    <property type="project" value="TreeGrafter"/>
</dbReference>
<evidence type="ECO:0000313" key="8">
    <source>
        <dbReference type="Proteomes" id="UP000694402"/>
    </source>
</evidence>
<evidence type="ECO:0000256" key="5">
    <source>
        <dbReference type="ARBA" id="ARBA00023274"/>
    </source>
</evidence>
<keyword evidence="5" id="KW-0687">Ribonucleoprotein</keyword>
<comment type="similarity">
    <text evidence="2">Belongs to the universal ribosomal protein uL29 family.</text>
</comment>
<dbReference type="Ensembl" id="ENSOTST00005066633.2">
    <property type="protein sequence ID" value="ENSOTSP00005061239.1"/>
    <property type="gene ID" value="ENSOTSG00005029400.2"/>
</dbReference>
<organism evidence="7 8">
    <name type="scientific">Oncorhynchus tshawytscha</name>
    <name type="common">Chinook salmon</name>
    <name type="synonym">Salmo tshawytscha</name>
    <dbReference type="NCBI Taxonomy" id="74940"/>
    <lineage>
        <taxon>Eukaryota</taxon>
        <taxon>Metazoa</taxon>
        <taxon>Chordata</taxon>
        <taxon>Craniata</taxon>
        <taxon>Vertebrata</taxon>
        <taxon>Euteleostomi</taxon>
        <taxon>Actinopterygii</taxon>
        <taxon>Neopterygii</taxon>
        <taxon>Teleostei</taxon>
        <taxon>Protacanthopterygii</taxon>
        <taxon>Salmoniformes</taxon>
        <taxon>Salmonidae</taxon>
        <taxon>Salmoninae</taxon>
        <taxon>Oncorhynchus</taxon>
    </lineage>
</organism>
<evidence type="ECO:0000256" key="2">
    <source>
        <dbReference type="ARBA" id="ARBA00009254"/>
    </source>
</evidence>
<dbReference type="PANTHER" id="PTHR21183:SF18">
    <property type="entry name" value="LARGE RIBOSOMAL SUBUNIT PROTEIN UL29M"/>
    <property type="match status" value="1"/>
</dbReference>
<reference evidence="7" key="2">
    <citation type="submission" date="2025-09" db="UniProtKB">
        <authorList>
            <consortium name="Ensembl"/>
        </authorList>
    </citation>
    <scope>IDENTIFICATION</scope>
</reference>
<evidence type="ECO:0000256" key="6">
    <source>
        <dbReference type="ARBA" id="ARBA00035289"/>
    </source>
</evidence>
<evidence type="ECO:0000256" key="1">
    <source>
        <dbReference type="ARBA" id="ARBA00004173"/>
    </source>
</evidence>
<dbReference type="InterPro" id="IPR038340">
    <property type="entry name" value="MRP-L47_sf"/>
</dbReference>
<comment type="subcellular location">
    <subcellularLocation>
        <location evidence="1">Mitochondrion</location>
    </subcellularLocation>
</comment>
<name>A0A8C8HAD1_ONCTS</name>
<sequence>MAATSVGRVLTLCRQFQNAFRISTSLAVQQSALTLTKSQSYLDRLTYPLLSSNWHCHVGQYRPLHTTISRRGLEEFFDIPENWGEPTVKSGAPWTAKQLRTKSNEDLHKLWYVLLKEKNMLLTIEQESKRQRIQMPSPERLKKIERSMKRLDTVVKEREDALRLLQTGQERARPGAWRKDIFGRVYWYRFREHALPWYMNKRYKRKRFYTPLFVTPHISRALIHITSYQNTEQGERKTNRTPGEVSPNEACDCIPCFFA</sequence>
<dbReference type="InterPro" id="IPR010729">
    <property type="entry name" value="Ribosomal_uL29_mit"/>
</dbReference>
<keyword evidence="3" id="KW-0689">Ribosomal protein</keyword>
<evidence type="ECO:0000256" key="4">
    <source>
        <dbReference type="ARBA" id="ARBA00023128"/>
    </source>
</evidence>
<dbReference type="GeneTree" id="ENSGT00390000002837"/>
<evidence type="ECO:0000313" key="7">
    <source>
        <dbReference type="Ensembl" id="ENSOTSP00005061239.1"/>
    </source>
</evidence>
<dbReference type="GO" id="GO:0005762">
    <property type="term" value="C:mitochondrial large ribosomal subunit"/>
    <property type="evidence" value="ECO:0007669"/>
    <property type="project" value="TreeGrafter"/>
</dbReference>
<dbReference type="Proteomes" id="UP000694402">
    <property type="component" value="Unassembled WGS sequence"/>
</dbReference>
<proteinExistence type="inferred from homology"/>
<dbReference type="AlphaFoldDB" id="A0A8C8HAD1"/>
<dbReference type="GO" id="GO:0003735">
    <property type="term" value="F:structural constituent of ribosome"/>
    <property type="evidence" value="ECO:0007669"/>
    <property type="project" value="InterPro"/>
</dbReference>
<dbReference type="Pfam" id="PF06984">
    <property type="entry name" value="MRP-L47"/>
    <property type="match status" value="1"/>
</dbReference>
<dbReference type="Gene3D" id="6.10.330.20">
    <property type="match status" value="1"/>
</dbReference>
<keyword evidence="8" id="KW-1185">Reference proteome</keyword>
<protein>
    <recommendedName>
        <fullName evidence="6">Large ribosomal subunit protein uL29m</fullName>
    </recommendedName>
</protein>
<reference evidence="7" key="1">
    <citation type="submission" date="2025-08" db="UniProtKB">
        <authorList>
            <consortium name="Ensembl"/>
        </authorList>
    </citation>
    <scope>IDENTIFICATION</scope>
</reference>
<accession>A0A8C8HAD1</accession>
<evidence type="ECO:0000256" key="3">
    <source>
        <dbReference type="ARBA" id="ARBA00022980"/>
    </source>
</evidence>